<dbReference type="InterPro" id="IPR012902">
    <property type="entry name" value="N_methyl_site"/>
</dbReference>
<protein>
    <recommendedName>
        <fullName evidence="6">Prepilin-type N-terminal cleavage/methylation domain-containing protein</fullName>
    </recommendedName>
</protein>
<dbReference type="eggNOG" id="ENOG5030DC0">
    <property type="taxonomic scope" value="Bacteria"/>
</dbReference>
<dbReference type="Proteomes" id="UP000030832">
    <property type="component" value="Unassembled WGS sequence"/>
</dbReference>
<dbReference type="GO" id="GO:0009986">
    <property type="term" value="C:cell surface"/>
    <property type="evidence" value="ECO:0007669"/>
    <property type="project" value="UniProtKB-SubCell"/>
</dbReference>
<dbReference type="OrthoDB" id="2456766at2"/>
<organism evidence="4 5">
    <name type="scientific">Halalkalibacter okhensis</name>
    <dbReference type="NCBI Taxonomy" id="333138"/>
    <lineage>
        <taxon>Bacteria</taxon>
        <taxon>Bacillati</taxon>
        <taxon>Bacillota</taxon>
        <taxon>Bacilli</taxon>
        <taxon>Bacillales</taxon>
        <taxon>Bacillaceae</taxon>
        <taxon>Halalkalibacter</taxon>
    </lineage>
</organism>
<dbReference type="NCBIfam" id="TIGR02532">
    <property type="entry name" value="IV_pilin_GFxxxE"/>
    <property type="match status" value="1"/>
</dbReference>
<dbReference type="RefSeq" id="WP_034626981.1">
    <property type="nucleotide sequence ID" value="NZ_JRJU01000005.1"/>
</dbReference>
<dbReference type="GO" id="GO:0030420">
    <property type="term" value="P:establishment of competence for transformation"/>
    <property type="evidence" value="ECO:0007669"/>
    <property type="project" value="UniProtKB-KW"/>
</dbReference>
<keyword evidence="2" id="KW-0178">Competence</keyword>
<evidence type="ECO:0000256" key="3">
    <source>
        <dbReference type="SAM" id="Phobius"/>
    </source>
</evidence>
<evidence type="ECO:0000313" key="5">
    <source>
        <dbReference type="Proteomes" id="UP000030832"/>
    </source>
</evidence>
<reference evidence="4 5" key="1">
    <citation type="submission" date="2014-09" db="EMBL/GenBank/DDBJ databases">
        <title>Genome sequencing and annotation of Bacillus Okhensis strain Kh10-101T.</title>
        <authorList>
            <person name="Prakash J.S."/>
        </authorList>
    </citation>
    <scope>NUCLEOTIDE SEQUENCE [LARGE SCALE GENOMIC DNA]</scope>
    <source>
        <strain evidence="5">Kh10-101T</strain>
    </source>
</reference>
<dbReference type="STRING" id="333138.LQ50_06100"/>
<dbReference type="EMBL" id="JRJU01000005">
    <property type="protein sequence ID" value="KHF40958.1"/>
    <property type="molecule type" value="Genomic_DNA"/>
</dbReference>
<name>A0A0B0IEG2_9BACI</name>
<evidence type="ECO:0000256" key="1">
    <source>
        <dbReference type="ARBA" id="ARBA00004241"/>
    </source>
</evidence>
<evidence type="ECO:0000313" key="4">
    <source>
        <dbReference type="EMBL" id="KHF40958.1"/>
    </source>
</evidence>
<feature type="transmembrane region" description="Helical" evidence="3">
    <location>
        <begin position="12"/>
        <end position="36"/>
    </location>
</feature>
<comment type="subcellular location">
    <subcellularLocation>
        <location evidence="1">Cell surface</location>
    </subcellularLocation>
</comment>
<keyword evidence="3" id="KW-0472">Membrane</keyword>
<dbReference type="AlphaFoldDB" id="A0A0B0IEG2"/>
<sequence length="146" mass="16490">MRYIQTKLNSNGLTLIELLASITLLSIVILTFLSFFSQSIMLSGKVEDKLVAINLAEKVLVSVKEEKELFNGLYENEAFEYELDEITQNGKLYCPKITSFPLNEHSENEVHLGLRQISISIFPSSEQCNYTTPLAEVYSYIKIGGD</sequence>
<keyword evidence="3" id="KW-0812">Transmembrane</keyword>
<proteinExistence type="predicted"/>
<comment type="caution">
    <text evidence="4">The sequence shown here is derived from an EMBL/GenBank/DDBJ whole genome shotgun (WGS) entry which is preliminary data.</text>
</comment>
<dbReference type="Pfam" id="PF07963">
    <property type="entry name" value="N_methyl"/>
    <property type="match status" value="1"/>
</dbReference>
<keyword evidence="3" id="KW-1133">Transmembrane helix</keyword>
<keyword evidence="5" id="KW-1185">Reference proteome</keyword>
<evidence type="ECO:0008006" key="6">
    <source>
        <dbReference type="Google" id="ProtNLM"/>
    </source>
</evidence>
<accession>A0A0B0IEG2</accession>
<gene>
    <name evidence="4" type="ORF">LQ50_06100</name>
</gene>
<evidence type="ECO:0000256" key="2">
    <source>
        <dbReference type="ARBA" id="ARBA00023287"/>
    </source>
</evidence>